<evidence type="ECO:0000313" key="2">
    <source>
        <dbReference type="EMBL" id="ANP46339.1"/>
    </source>
</evidence>
<dbReference type="AlphaFoldDB" id="A0A1B1AIE4"/>
<dbReference type="Proteomes" id="UP000092498">
    <property type="component" value="Chromosome"/>
</dbReference>
<accession>A0A1B1AIE4</accession>
<evidence type="ECO:0000313" key="3">
    <source>
        <dbReference type="Proteomes" id="UP000092498"/>
    </source>
</evidence>
<keyword evidence="3" id="KW-1185">Reference proteome</keyword>
<organism evidence="2 3">
    <name type="scientific">Candidatus Viadribacter manganicus</name>
    <dbReference type="NCBI Taxonomy" id="1759059"/>
    <lineage>
        <taxon>Bacteria</taxon>
        <taxon>Pseudomonadati</taxon>
        <taxon>Pseudomonadota</taxon>
        <taxon>Alphaproteobacteria</taxon>
        <taxon>Hyphomonadales</taxon>
        <taxon>Hyphomonadaceae</taxon>
        <taxon>Candidatus Viadribacter</taxon>
    </lineage>
</organism>
<dbReference type="InterPro" id="IPR045709">
    <property type="entry name" value="DUF6065"/>
</dbReference>
<dbReference type="EMBL" id="CP013244">
    <property type="protein sequence ID" value="ANP46339.1"/>
    <property type="molecule type" value="Genomic_DNA"/>
</dbReference>
<sequence length="251" mass="28824">MKLTCYQVDPQPAEMVPGSPDREWMDRFSDRHPYRCLPLVVANTTGWALLSPVSFTATWTGGPRIEDIRLDPDGDTTRAQLDRWAVSHFSGGVLTFHTGWLFRTEEGWDLWAGGPPNHIKDGIQPLAGVIETYWLPFPFTMNWRFTRPGMISFQKGEPFCFVYPLPHEKMDEVQPIVKSLDSDPELKRQYLAWGASRTNFLDKLADKDSEAVKNGWQRDYFRGRTPEGHLAPDSHVNRRRLKPPRKAEPGE</sequence>
<dbReference type="Pfam" id="PF19541">
    <property type="entry name" value="DUF6065"/>
    <property type="match status" value="1"/>
</dbReference>
<name>A0A1B1AIE4_9PROT</name>
<protein>
    <submittedName>
        <fullName evidence="2">Uncharacterized protein</fullName>
    </submittedName>
</protein>
<gene>
    <name evidence="2" type="ORF">ATE48_10645</name>
</gene>
<dbReference type="STRING" id="1759059.ATE48_10645"/>
<feature type="compositionally biased region" description="Basic and acidic residues" evidence="1">
    <location>
        <begin position="219"/>
        <end position="236"/>
    </location>
</feature>
<reference evidence="2 3" key="1">
    <citation type="submission" date="2015-11" db="EMBL/GenBank/DDBJ databases">
        <title>Whole-Genome Sequence of Candidatus Oderbacter manganicum from the National Park Lower Oder Valley, Germany.</title>
        <authorList>
            <person name="Braun B."/>
            <person name="Liere K."/>
            <person name="Szewzyk U."/>
        </authorList>
    </citation>
    <scope>NUCLEOTIDE SEQUENCE [LARGE SCALE GENOMIC DNA]</scope>
    <source>
        <strain evidence="2 3">OTSz_A_272</strain>
    </source>
</reference>
<proteinExistence type="predicted"/>
<evidence type="ECO:0000256" key="1">
    <source>
        <dbReference type="SAM" id="MobiDB-lite"/>
    </source>
</evidence>
<dbReference type="KEGG" id="cbot:ATE48_10645"/>
<dbReference type="InParanoid" id="A0A1B1AIE4"/>
<dbReference type="OrthoDB" id="8910986at2"/>
<feature type="region of interest" description="Disordered" evidence="1">
    <location>
        <begin position="216"/>
        <end position="251"/>
    </location>
</feature>
<dbReference type="RefSeq" id="WP_066771215.1">
    <property type="nucleotide sequence ID" value="NZ_CP013244.1"/>
</dbReference>